<name>A0A5D2D8L1_GOSDA</name>
<evidence type="ECO:0000313" key="2">
    <source>
        <dbReference type="Proteomes" id="UP000323506"/>
    </source>
</evidence>
<keyword evidence="2" id="KW-1185">Reference proteome</keyword>
<dbReference type="EMBL" id="CM017703">
    <property type="protein sequence ID" value="TYG76703.1"/>
    <property type="molecule type" value="Genomic_DNA"/>
</dbReference>
<reference evidence="1 2" key="1">
    <citation type="submission" date="2019-06" db="EMBL/GenBank/DDBJ databases">
        <title>WGS assembly of Gossypium darwinii.</title>
        <authorList>
            <person name="Chen Z.J."/>
            <person name="Sreedasyam A."/>
            <person name="Ando A."/>
            <person name="Song Q."/>
            <person name="De L."/>
            <person name="Hulse-Kemp A."/>
            <person name="Ding M."/>
            <person name="Ye W."/>
            <person name="Kirkbride R."/>
            <person name="Jenkins J."/>
            <person name="Plott C."/>
            <person name="Lovell J."/>
            <person name="Lin Y.-M."/>
            <person name="Vaughn R."/>
            <person name="Liu B."/>
            <person name="Li W."/>
            <person name="Simpson S."/>
            <person name="Scheffler B."/>
            <person name="Saski C."/>
            <person name="Grover C."/>
            <person name="Hu G."/>
            <person name="Conover J."/>
            <person name="Carlson J."/>
            <person name="Shu S."/>
            <person name="Boston L."/>
            <person name="Williams M."/>
            <person name="Peterson D."/>
            <person name="Mcgee K."/>
            <person name="Jones D."/>
            <person name="Wendel J."/>
            <person name="Stelly D."/>
            <person name="Grimwood J."/>
            <person name="Schmutz J."/>
        </authorList>
    </citation>
    <scope>NUCLEOTIDE SEQUENCE [LARGE SCALE GENOMIC DNA]</scope>
    <source>
        <strain evidence="1">1808015.09</strain>
    </source>
</reference>
<accession>A0A5D2D8L1</accession>
<dbReference type="Proteomes" id="UP000323506">
    <property type="component" value="Chromosome D03"/>
</dbReference>
<dbReference type="AlphaFoldDB" id="A0A5D2D8L1"/>
<proteinExistence type="predicted"/>
<gene>
    <name evidence="1" type="ORF">ES288_D03G134700v1</name>
</gene>
<protein>
    <submittedName>
        <fullName evidence="1">Uncharacterized protein</fullName>
    </submittedName>
</protein>
<organism evidence="1 2">
    <name type="scientific">Gossypium darwinii</name>
    <name type="common">Darwin's cotton</name>
    <name type="synonym">Gossypium barbadense var. darwinii</name>
    <dbReference type="NCBI Taxonomy" id="34276"/>
    <lineage>
        <taxon>Eukaryota</taxon>
        <taxon>Viridiplantae</taxon>
        <taxon>Streptophyta</taxon>
        <taxon>Embryophyta</taxon>
        <taxon>Tracheophyta</taxon>
        <taxon>Spermatophyta</taxon>
        <taxon>Magnoliopsida</taxon>
        <taxon>eudicotyledons</taxon>
        <taxon>Gunneridae</taxon>
        <taxon>Pentapetalae</taxon>
        <taxon>rosids</taxon>
        <taxon>malvids</taxon>
        <taxon>Malvales</taxon>
        <taxon>Malvaceae</taxon>
        <taxon>Malvoideae</taxon>
        <taxon>Gossypium</taxon>
    </lineage>
</organism>
<evidence type="ECO:0000313" key="1">
    <source>
        <dbReference type="EMBL" id="TYG76703.1"/>
    </source>
</evidence>
<sequence>MTNIILLPLWTYGTMRKVLLHPDCSRQTRDENGVGYYSQVNAQMGTTGVRHLLARGGRFGPPHFEEDDKDKVGARKSMVGEVTMKVETS</sequence>